<dbReference type="Pfam" id="PF08378">
    <property type="entry name" value="NERD"/>
    <property type="match status" value="1"/>
</dbReference>
<sequence length="269" mass="29134">MSSPRPGPSLADRPAGQAVIAETLRIQDERPPRSRWARFVGADPLSDRSRSWFRGAEGEMAVGQILGRLGPEWTVLHAVPVGAGTSDIDHVVIGPAGVFTLNTKNHAGKEVWVGARAILVGGHKQHYLPHSRHEAARAAKRLSAAVGAPVPVTPVLVLIAPKSLTVKQRPVDVAVVTDRQVLRWLQRRRPVLTPAQIDRIRAAAVRSDTWHDHPAPPEDPAVLQERFEQLRSTVRGARVRRDLWKLAGVAAALAAFLGSGPAEAVLDSF</sequence>
<name>A0ABV9TMD7_9MICC</name>
<reference evidence="3" key="1">
    <citation type="journal article" date="2019" name="Int. J. Syst. Evol. Microbiol.">
        <title>The Global Catalogue of Microorganisms (GCM) 10K type strain sequencing project: providing services to taxonomists for standard genome sequencing and annotation.</title>
        <authorList>
            <consortium name="The Broad Institute Genomics Platform"/>
            <consortium name="The Broad Institute Genome Sequencing Center for Infectious Disease"/>
            <person name="Wu L."/>
            <person name="Ma J."/>
        </authorList>
    </citation>
    <scope>NUCLEOTIDE SEQUENCE [LARGE SCALE GENOMIC DNA]</scope>
    <source>
        <strain evidence="3">CGMCC 4.6946</strain>
    </source>
</reference>
<protein>
    <submittedName>
        <fullName evidence="2">Nuclease-related domain-containing protein</fullName>
    </submittedName>
</protein>
<comment type="caution">
    <text evidence="2">The sequence shown here is derived from an EMBL/GenBank/DDBJ whole genome shotgun (WGS) entry which is preliminary data.</text>
</comment>
<feature type="domain" description="NERD" evidence="1">
    <location>
        <begin position="54"/>
        <end position="165"/>
    </location>
</feature>
<dbReference type="Proteomes" id="UP001595797">
    <property type="component" value="Unassembled WGS sequence"/>
</dbReference>
<organism evidence="2 3">
    <name type="scientific">Kocuria oceani</name>
    <dbReference type="NCBI Taxonomy" id="988827"/>
    <lineage>
        <taxon>Bacteria</taxon>
        <taxon>Bacillati</taxon>
        <taxon>Actinomycetota</taxon>
        <taxon>Actinomycetes</taxon>
        <taxon>Micrococcales</taxon>
        <taxon>Micrococcaceae</taxon>
        <taxon>Kocuria</taxon>
    </lineage>
</organism>
<keyword evidence="3" id="KW-1185">Reference proteome</keyword>
<dbReference type="PROSITE" id="PS50965">
    <property type="entry name" value="NERD"/>
    <property type="match status" value="1"/>
</dbReference>
<evidence type="ECO:0000313" key="3">
    <source>
        <dbReference type="Proteomes" id="UP001595797"/>
    </source>
</evidence>
<evidence type="ECO:0000313" key="2">
    <source>
        <dbReference type="EMBL" id="MFC4904335.1"/>
    </source>
</evidence>
<proteinExistence type="predicted"/>
<accession>A0ABV9TMD7</accession>
<gene>
    <name evidence="2" type="ORF">ACFPCS_12225</name>
</gene>
<dbReference type="InterPro" id="IPR011528">
    <property type="entry name" value="NERD"/>
</dbReference>
<evidence type="ECO:0000259" key="1">
    <source>
        <dbReference type="PROSITE" id="PS50965"/>
    </source>
</evidence>
<dbReference type="RefSeq" id="WP_277551847.1">
    <property type="nucleotide sequence ID" value="NZ_JARAMH010000014.1"/>
</dbReference>
<dbReference type="EMBL" id="JBHSIW010000016">
    <property type="protein sequence ID" value="MFC4904335.1"/>
    <property type="molecule type" value="Genomic_DNA"/>
</dbReference>